<dbReference type="Proteomes" id="UP000000343">
    <property type="component" value="Chromosome"/>
</dbReference>
<dbReference type="STRING" id="1198114.AciX9_3386"/>
<dbReference type="HOGENOM" id="CLU_2395590_0_0_0"/>
<dbReference type="RefSeq" id="WP_013581705.1">
    <property type="nucleotide sequence ID" value="NC_015064.1"/>
</dbReference>
<proteinExistence type="predicted"/>
<name>E8X2U6_GRATM</name>
<dbReference type="EMBL" id="CP002480">
    <property type="protein sequence ID" value="ADW70393.1"/>
    <property type="molecule type" value="Genomic_DNA"/>
</dbReference>
<protein>
    <submittedName>
        <fullName evidence="1">Uncharacterized protein</fullName>
    </submittedName>
</protein>
<accession>E8X2U6</accession>
<keyword evidence="2" id="KW-1185">Reference proteome</keyword>
<reference evidence="2" key="1">
    <citation type="submission" date="2011-01" db="EMBL/GenBank/DDBJ databases">
        <title>Complete sequence of chromosome of Acidobacterium sp. MP5ACTX9.</title>
        <authorList>
            <consortium name="US DOE Joint Genome Institute"/>
            <person name="Lucas S."/>
            <person name="Copeland A."/>
            <person name="Lapidus A."/>
            <person name="Cheng J.-F."/>
            <person name="Goodwin L."/>
            <person name="Pitluck S."/>
            <person name="Teshima H."/>
            <person name="Detter J.C."/>
            <person name="Han C."/>
            <person name="Tapia R."/>
            <person name="Land M."/>
            <person name="Hauser L."/>
            <person name="Kyrpides N."/>
            <person name="Ivanova N."/>
            <person name="Ovchinnikova G."/>
            <person name="Pagani I."/>
            <person name="Rawat S.R."/>
            <person name="Mannisto M."/>
            <person name="Haggblom M.M."/>
            <person name="Woyke T."/>
        </authorList>
    </citation>
    <scope>NUCLEOTIDE SEQUENCE [LARGE SCALE GENOMIC DNA]</scope>
    <source>
        <strain evidence="2">MP5ACTX9</strain>
    </source>
</reference>
<sequence length="93" mass="10144">MRVNLLTQNVAPTYPLTSSIPLSLTIRPACGLPGEYAYPTDSTSLMRMLRRKTDLPSTVLKRFEGALQTGTPAKLLGVELSEGVLTEIGYFVD</sequence>
<gene>
    <name evidence="1" type="ordered locus">AciX9_3386</name>
</gene>
<evidence type="ECO:0000313" key="1">
    <source>
        <dbReference type="EMBL" id="ADW70393.1"/>
    </source>
</evidence>
<dbReference type="eggNOG" id="ENOG502ZV4F">
    <property type="taxonomic scope" value="Bacteria"/>
</dbReference>
<dbReference type="AlphaFoldDB" id="E8X2U6"/>
<dbReference type="OrthoDB" id="122242at2"/>
<organism evidence="2">
    <name type="scientific">Granulicella tundricola (strain ATCC BAA-1859 / DSM 23138 / MP5ACTX9)</name>
    <dbReference type="NCBI Taxonomy" id="1198114"/>
    <lineage>
        <taxon>Bacteria</taxon>
        <taxon>Pseudomonadati</taxon>
        <taxon>Acidobacteriota</taxon>
        <taxon>Terriglobia</taxon>
        <taxon>Terriglobales</taxon>
        <taxon>Acidobacteriaceae</taxon>
        <taxon>Granulicella</taxon>
    </lineage>
</organism>
<dbReference type="KEGG" id="acm:AciX9_3386"/>
<dbReference type="PaxDb" id="1198114-AciX9_3386"/>
<evidence type="ECO:0000313" key="2">
    <source>
        <dbReference type="Proteomes" id="UP000000343"/>
    </source>
</evidence>